<evidence type="ECO:0000313" key="3">
    <source>
        <dbReference type="Proteomes" id="UP000470875"/>
    </source>
</evidence>
<dbReference type="PROSITE" id="PS51186">
    <property type="entry name" value="GNAT"/>
    <property type="match status" value="1"/>
</dbReference>
<dbReference type="AlphaFoldDB" id="A0A6N7VS10"/>
<dbReference type="PANTHER" id="PTHR37817:SF1">
    <property type="entry name" value="N-ACETYLTRANSFERASE EIS"/>
    <property type="match status" value="1"/>
</dbReference>
<sequence length="420" mass="46216">MCTKNQYNSAMRIEHLKPEKNEPRLERFARTVEMGFNGGEISDVELSRTVGLMVDNNADVTEVFTDGSTNPDPKMTAAPEGTFVTFEGTVNLGTTPIRAAEITAVSVRPTSKRQGILRAMMTDNLDRVADEGYRVALLTASSAALYGRFGFKNVVEVSTVKIHPYPRFALRDGSTENVHMVSMEWLFPQMPTIFEAFHKITRGSVSRFEGFYGLAKYLDDAGKPDPKYRGAIHCDEQGAIDGYVVYSIADETKLAIKDFITLTPVAEIALWAFLGSIEWLDEIRWDGAPKEWLLPEALVDRRVIRVESQSDALWARVLDAHILENRPYGTDGVFRLSIDDPMGYASGDFQLEVCDGIGTVTEAKGGVKVSVQALAALAFGSTAPSTLAAVGLMDSDADLSLQKLDALFSPQGLARFDSWF</sequence>
<organism evidence="2 3">
    <name type="scientific">Scrofimicrobium canadense</name>
    <dbReference type="NCBI Taxonomy" id="2652290"/>
    <lineage>
        <taxon>Bacteria</taxon>
        <taxon>Bacillati</taxon>
        <taxon>Actinomycetota</taxon>
        <taxon>Actinomycetes</taxon>
        <taxon>Actinomycetales</taxon>
        <taxon>Actinomycetaceae</taxon>
        <taxon>Scrofimicrobium</taxon>
    </lineage>
</organism>
<protein>
    <submittedName>
        <fullName evidence="2">GNAT family N-acetyltransferase</fullName>
    </submittedName>
</protein>
<dbReference type="Pfam" id="PF13530">
    <property type="entry name" value="SCP2_2"/>
    <property type="match status" value="1"/>
</dbReference>
<dbReference type="SUPFAM" id="SSF55729">
    <property type="entry name" value="Acyl-CoA N-acyltransferases (Nat)"/>
    <property type="match status" value="1"/>
</dbReference>
<dbReference type="EMBL" id="VULO01000008">
    <property type="protein sequence ID" value="MSS84569.1"/>
    <property type="molecule type" value="Genomic_DNA"/>
</dbReference>
<dbReference type="Pfam" id="PF17668">
    <property type="entry name" value="Acetyltransf_17"/>
    <property type="match status" value="1"/>
</dbReference>
<dbReference type="Pfam" id="PF13527">
    <property type="entry name" value="Acetyltransf_9"/>
    <property type="match status" value="1"/>
</dbReference>
<dbReference type="SUPFAM" id="SSF55718">
    <property type="entry name" value="SCP-like"/>
    <property type="match status" value="1"/>
</dbReference>
<name>A0A6N7VS10_9ACTO</name>
<dbReference type="Gene3D" id="3.40.630.30">
    <property type="match status" value="2"/>
</dbReference>
<dbReference type="InterPro" id="IPR041380">
    <property type="entry name" value="Acetyltransf_17"/>
</dbReference>
<dbReference type="Gene3D" id="3.30.1050.10">
    <property type="entry name" value="SCP2 sterol-binding domain"/>
    <property type="match status" value="1"/>
</dbReference>
<evidence type="ECO:0000259" key="1">
    <source>
        <dbReference type="PROSITE" id="PS51186"/>
    </source>
</evidence>
<dbReference type="InterPro" id="IPR051554">
    <property type="entry name" value="Acetyltransferase_Eis"/>
</dbReference>
<evidence type="ECO:0000313" key="2">
    <source>
        <dbReference type="EMBL" id="MSS84569.1"/>
    </source>
</evidence>
<keyword evidence="2" id="KW-0808">Transferase</keyword>
<dbReference type="InterPro" id="IPR036527">
    <property type="entry name" value="SCP2_sterol-bd_dom_sf"/>
</dbReference>
<proteinExistence type="predicted"/>
<reference evidence="2 3" key="1">
    <citation type="submission" date="2019-08" db="EMBL/GenBank/DDBJ databases">
        <title>In-depth cultivation of the pig gut microbiome towards novel bacterial diversity and tailored functional studies.</title>
        <authorList>
            <person name="Wylensek D."/>
            <person name="Hitch T.C.A."/>
            <person name="Clavel T."/>
        </authorList>
    </citation>
    <scope>NUCLEOTIDE SEQUENCE [LARGE SCALE GENOMIC DNA]</scope>
    <source>
        <strain evidence="2 3">WB03_NA08</strain>
    </source>
</reference>
<dbReference type="GO" id="GO:0030649">
    <property type="term" value="P:aminoglycoside antibiotic catabolic process"/>
    <property type="evidence" value="ECO:0007669"/>
    <property type="project" value="TreeGrafter"/>
</dbReference>
<dbReference type="InterPro" id="IPR025559">
    <property type="entry name" value="Eis_dom"/>
</dbReference>
<dbReference type="Proteomes" id="UP000470875">
    <property type="component" value="Unassembled WGS sequence"/>
</dbReference>
<dbReference type="GO" id="GO:0034069">
    <property type="term" value="F:aminoglycoside N-acetyltransferase activity"/>
    <property type="evidence" value="ECO:0007669"/>
    <property type="project" value="TreeGrafter"/>
</dbReference>
<comment type="caution">
    <text evidence="2">The sequence shown here is derived from an EMBL/GenBank/DDBJ whole genome shotgun (WGS) entry which is preliminary data.</text>
</comment>
<gene>
    <name evidence="2" type="ORF">FYJ24_07285</name>
</gene>
<accession>A0A6N7VS10</accession>
<dbReference type="InterPro" id="IPR016181">
    <property type="entry name" value="Acyl_CoA_acyltransferase"/>
</dbReference>
<dbReference type="InterPro" id="IPR000182">
    <property type="entry name" value="GNAT_dom"/>
</dbReference>
<keyword evidence="3" id="KW-1185">Reference proteome</keyword>
<dbReference type="PANTHER" id="PTHR37817">
    <property type="entry name" value="N-ACETYLTRANSFERASE EIS"/>
    <property type="match status" value="1"/>
</dbReference>
<feature type="domain" description="N-acetyltransferase" evidence="1">
    <location>
        <begin position="39"/>
        <end position="188"/>
    </location>
</feature>